<keyword evidence="3" id="KW-1185">Reference proteome</keyword>
<dbReference type="AlphaFoldDB" id="A0A9N9JWU5"/>
<dbReference type="EMBL" id="CAJVPZ010070289">
    <property type="protein sequence ID" value="CAG8799700.1"/>
    <property type="molecule type" value="Genomic_DNA"/>
</dbReference>
<evidence type="ECO:0000313" key="3">
    <source>
        <dbReference type="Proteomes" id="UP000789396"/>
    </source>
</evidence>
<evidence type="ECO:0000313" key="2">
    <source>
        <dbReference type="EMBL" id="CAG8799700.1"/>
    </source>
</evidence>
<dbReference type="OrthoDB" id="10341104at2759"/>
<name>A0A9N9JWU5_9GLOM</name>
<comment type="caution">
    <text evidence="2">The sequence shown here is derived from an EMBL/GenBank/DDBJ whole genome shotgun (WGS) entry which is preliminary data.</text>
</comment>
<gene>
    <name evidence="2" type="ORF">RFULGI_LOCUS17596</name>
</gene>
<reference evidence="2" key="1">
    <citation type="submission" date="2021-06" db="EMBL/GenBank/DDBJ databases">
        <authorList>
            <person name="Kallberg Y."/>
            <person name="Tangrot J."/>
            <person name="Rosling A."/>
        </authorList>
    </citation>
    <scope>NUCLEOTIDE SEQUENCE</scope>
    <source>
        <strain evidence="2">IN212</strain>
    </source>
</reference>
<sequence>RQQKRIKDDIEMHKQYRRRINAEREQASKLDNITEKKQASKLDNITEKEQASKLDNIKRVELDDIKRDQEPEKADNKHLD</sequence>
<feature type="non-terminal residue" evidence="2">
    <location>
        <position position="1"/>
    </location>
</feature>
<feature type="region of interest" description="Disordered" evidence="1">
    <location>
        <begin position="1"/>
        <end position="80"/>
    </location>
</feature>
<proteinExistence type="predicted"/>
<protein>
    <submittedName>
        <fullName evidence="2">14575_t:CDS:1</fullName>
    </submittedName>
</protein>
<evidence type="ECO:0000256" key="1">
    <source>
        <dbReference type="SAM" id="MobiDB-lite"/>
    </source>
</evidence>
<feature type="non-terminal residue" evidence="2">
    <location>
        <position position="80"/>
    </location>
</feature>
<organism evidence="2 3">
    <name type="scientific">Racocetra fulgida</name>
    <dbReference type="NCBI Taxonomy" id="60492"/>
    <lineage>
        <taxon>Eukaryota</taxon>
        <taxon>Fungi</taxon>
        <taxon>Fungi incertae sedis</taxon>
        <taxon>Mucoromycota</taxon>
        <taxon>Glomeromycotina</taxon>
        <taxon>Glomeromycetes</taxon>
        <taxon>Diversisporales</taxon>
        <taxon>Gigasporaceae</taxon>
        <taxon>Racocetra</taxon>
    </lineage>
</organism>
<dbReference type="Proteomes" id="UP000789396">
    <property type="component" value="Unassembled WGS sequence"/>
</dbReference>
<accession>A0A9N9JWU5</accession>